<reference evidence="2 3" key="1">
    <citation type="submission" date="2016-10" db="EMBL/GenBank/DDBJ databases">
        <authorList>
            <person name="de Groot N.N."/>
        </authorList>
    </citation>
    <scope>NUCLEOTIDE SEQUENCE [LARGE SCALE GENOMIC DNA]</scope>
    <source>
        <strain evidence="2 3">ML2</strain>
    </source>
</reference>
<protein>
    <submittedName>
        <fullName evidence="2">Branched-chain amino acid transport protein (AzlD)</fullName>
    </submittedName>
</protein>
<evidence type="ECO:0000256" key="1">
    <source>
        <dbReference type="SAM" id="Phobius"/>
    </source>
</evidence>
<evidence type="ECO:0000313" key="3">
    <source>
        <dbReference type="Proteomes" id="UP000181899"/>
    </source>
</evidence>
<dbReference type="EMBL" id="FOVK01000001">
    <property type="protein sequence ID" value="SFN39084.1"/>
    <property type="molecule type" value="Genomic_DNA"/>
</dbReference>
<gene>
    <name evidence="2" type="ORF">SAMN04488695_101674</name>
</gene>
<evidence type="ECO:0000313" key="2">
    <source>
        <dbReference type="EMBL" id="SFN39084.1"/>
    </source>
</evidence>
<accession>A0A1I4YM52</accession>
<keyword evidence="1" id="KW-0472">Membrane</keyword>
<keyword evidence="1" id="KW-1133">Transmembrane helix</keyword>
<dbReference type="AlphaFoldDB" id="A0A1I4YM52"/>
<name>A0A1I4YM52_9CLOT</name>
<keyword evidence="3" id="KW-1185">Reference proteome</keyword>
<feature type="transmembrane region" description="Helical" evidence="1">
    <location>
        <begin position="82"/>
        <end position="100"/>
    </location>
</feature>
<keyword evidence="1" id="KW-0812">Transmembrane</keyword>
<organism evidence="2 3">
    <name type="scientific">Proteiniclasticum ruminis</name>
    <dbReference type="NCBI Taxonomy" id="398199"/>
    <lineage>
        <taxon>Bacteria</taxon>
        <taxon>Bacillati</taxon>
        <taxon>Bacillota</taxon>
        <taxon>Clostridia</taxon>
        <taxon>Eubacteriales</taxon>
        <taxon>Clostridiaceae</taxon>
        <taxon>Proteiniclasticum</taxon>
    </lineage>
</organism>
<dbReference type="STRING" id="398199.SAMN05421804_101245"/>
<sequence>MNKYMLSIILMSAATQIPRLLPGLSRMSTIKSNKINKLLRSVPLAALGALIFPGILDVGDTIVTGIIAGVFSFILATKKINIMVNILVSSILTSILIYLSQLI</sequence>
<dbReference type="InterPro" id="IPR008407">
    <property type="entry name" value="Brnchd-chn_aa_trnsp_AzlD"/>
</dbReference>
<proteinExistence type="predicted"/>
<feature type="transmembrane region" description="Helical" evidence="1">
    <location>
        <begin position="51"/>
        <end position="75"/>
    </location>
</feature>
<dbReference type="Proteomes" id="UP000181899">
    <property type="component" value="Unassembled WGS sequence"/>
</dbReference>
<dbReference type="Pfam" id="PF05437">
    <property type="entry name" value="AzlD"/>
    <property type="match status" value="1"/>
</dbReference>